<gene>
    <name evidence="2" type="ORF">QWY29_15730</name>
</gene>
<dbReference type="RefSeq" id="WP_300961961.1">
    <property type="nucleotide sequence ID" value="NZ_JAUHJR010000007.1"/>
</dbReference>
<evidence type="ECO:0000313" key="3">
    <source>
        <dbReference type="Proteomes" id="UP001168537"/>
    </source>
</evidence>
<evidence type="ECO:0000256" key="1">
    <source>
        <dbReference type="SAM" id="Phobius"/>
    </source>
</evidence>
<keyword evidence="1" id="KW-0812">Transmembrane</keyword>
<reference evidence="2" key="1">
    <citation type="submission" date="2023-06" db="EMBL/GenBank/DDBJ databases">
        <title>Draft genome sequence of Nocardioides sp. SOB72.</title>
        <authorList>
            <person name="Zhang G."/>
        </authorList>
    </citation>
    <scope>NUCLEOTIDE SEQUENCE</scope>
    <source>
        <strain evidence="2">SOB72</strain>
    </source>
</reference>
<keyword evidence="3" id="KW-1185">Reference proteome</keyword>
<accession>A0ABT8EXP1</accession>
<evidence type="ECO:0000313" key="2">
    <source>
        <dbReference type="EMBL" id="MDN4162819.1"/>
    </source>
</evidence>
<organism evidence="2 3">
    <name type="scientific">Nocardioides abyssi</name>
    <dbReference type="NCBI Taxonomy" id="3058370"/>
    <lineage>
        <taxon>Bacteria</taxon>
        <taxon>Bacillati</taxon>
        <taxon>Actinomycetota</taxon>
        <taxon>Actinomycetes</taxon>
        <taxon>Propionibacteriales</taxon>
        <taxon>Nocardioidaceae</taxon>
        <taxon>Nocardioides</taxon>
    </lineage>
</organism>
<sequence>MLNALVVLAAAEESHHEVDHALSWGVGVGALVILLGMLLALVAFGGGREHS</sequence>
<keyword evidence="1" id="KW-1133">Transmembrane helix</keyword>
<name>A0ABT8EXP1_9ACTN</name>
<feature type="transmembrane region" description="Helical" evidence="1">
    <location>
        <begin position="22"/>
        <end position="44"/>
    </location>
</feature>
<protein>
    <submittedName>
        <fullName evidence="2">Uncharacterized protein</fullName>
    </submittedName>
</protein>
<comment type="caution">
    <text evidence="2">The sequence shown here is derived from an EMBL/GenBank/DDBJ whole genome shotgun (WGS) entry which is preliminary data.</text>
</comment>
<keyword evidence="1" id="KW-0472">Membrane</keyword>
<proteinExistence type="predicted"/>
<dbReference type="EMBL" id="JAUHJR010000007">
    <property type="protein sequence ID" value="MDN4162819.1"/>
    <property type="molecule type" value="Genomic_DNA"/>
</dbReference>
<dbReference type="Proteomes" id="UP001168537">
    <property type="component" value="Unassembled WGS sequence"/>
</dbReference>